<dbReference type="AlphaFoldDB" id="A0A6I6NFS4"/>
<evidence type="ECO:0000313" key="3">
    <source>
        <dbReference type="EMBL" id="QHA09010.1"/>
    </source>
</evidence>
<dbReference type="KEGG" id="sbro:GQF42_42470"/>
<organism evidence="3 4">
    <name type="scientific">Streptomyces broussonetiae</name>
    <dbReference type="NCBI Taxonomy" id="2686304"/>
    <lineage>
        <taxon>Bacteria</taxon>
        <taxon>Bacillati</taxon>
        <taxon>Actinomycetota</taxon>
        <taxon>Actinomycetes</taxon>
        <taxon>Kitasatosporales</taxon>
        <taxon>Streptomycetaceae</taxon>
        <taxon>Streptomyces</taxon>
    </lineage>
</organism>
<dbReference type="RefSeq" id="WP_158928977.1">
    <property type="nucleotide sequence ID" value="NZ_CP047020.1"/>
</dbReference>
<reference evidence="3 4" key="1">
    <citation type="submission" date="2019-12" db="EMBL/GenBank/DDBJ databases">
        <title>Streptomyces sp. strain T44 isolated from rhizosphere soil of Broussonetia papyrifera.</title>
        <authorList>
            <person name="Mo P."/>
        </authorList>
    </citation>
    <scope>NUCLEOTIDE SEQUENCE [LARGE SCALE GENOMIC DNA]</scope>
    <source>
        <strain evidence="3 4">T44</strain>
    </source>
</reference>
<keyword evidence="4" id="KW-1185">Reference proteome</keyword>
<sequence length="235" mass="24044">MTTHRARCTARSVGLVAVAAAAALSLAACQSGGKDAVGSEKKASASAASFTGDGGGLGRAKAGKDKAKTSGGRARSGMRTQTTAAHRSTTSAARPKAASPVRTQTLPDGSKAEIYKLGSQHYLLKIVHRGDVLGTVEANRQDAGLDANDMFIVLTQDGRVQAWMGGGHEGPGAFELMGGWTAKVTKVGKNHYRARILGDAGGVSATLDAHEHDAGVELDRVYLVLGDGGVISAHV</sequence>
<proteinExistence type="predicted"/>
<dbReference type="PROSITE" id="PS51257">
    <property type="entry name" value="PROKAR_LIPOPROTEIN"/>
    <property type="match status" value="1"/>
</dbReference>
<evidence type="ECO:0000256" key="1">
    <source>
        <dbReference type="SAM" id="MobiDB-lite"/>
    </source>
</evidence>
<name>A0A6I6NFS4_9ACTN</name>
<feature type="region of interest" description="Disordered" evidence="1">
    <location>
        <begin position="47"/>
        <end position="105"/>
    </location>
</feature>
<feature type="signal peptide" evidence="2">
    <location>
        <begin position="1"/>
        <end position="27"/>
    </location>
</feature>
<evidence type="ECO:0000256" key="2">
    <source>
        <dbReference type="SAM" id="SignalP"/>
    </source>
</evidence>
<gene>
    <name evidence="3" type="ORF">GQF42_42470</name>
</gene>
<feature type="compositionally biased region" description="Low complexity" evidence="1">
    <location>
        <begin position="79"/>
        <end position="94"/>
    </location>
</feature>
<feature type="chain" id="PRO_5039082160" description="Lipoprotein" evidence="2">
    <location>
        <begin position="28"/>
        <end position="235"/>
    </location>
</feature>
<accession>A0A6I6NFS4</accession>
<protein>
    <recommendedName>
        <fullName evidence="5">Lipoprotein</fullName>
    </recommendedName>
</protein>
<dbReference type="EMBL" id="CP047020">
    <property type="protein sequence ID" value="QHA09010.1"/>
    <property type="molecule type" value="Genomic_DNA"/>
</dbReference>
<evidence type="ECO:0000313" key="4">
    <source>
        <dbReference type="Proteomes" id="UP000436138"/>
    </source>
</evidence>
<dbReference type="Proteomes" id="UP000436138">
    <property type="component" value="Chromosome"/>
</dbReference>
<keyword evidence="2" id="KW-0732">Signal</keyword>
<evidence type="ECO:0008006" key="5">
    <source>
        <dbReference type="Google" id="ProtNLM"/>
    </source>
</evidence>